<gene>
    <name evidence="2" type="ORF">ACH50_05970</name>
</gene>
<reference evidence="2 3" key="1">
    <citation type="submission" date="2015-06" db="EMBL/GenBank/DDBJ databases">
        <title>Genome sequencing of Cronobacter sp. strain DJ34 isolated from petroleum contaminated sludge of Duliajan Oil Fields, Assam, India.</title>
        <authorList>
            <person name="Pal S."/>
            <person name="Banerjee T.D."/>
            <person name="Roy A."/>
            <person name="Sar P."/>
            <person name="Kazy S.K."/>
        </authorList>
    </citation>
    <scope>NUCLEOTIDE SEQUENCE [LARGE SCALE GENOMIC DNA]</scope>
    <source>
        <strain evidence="2 3">DJ34</strain>
    </source>
</reference>
<dbReference type="EMBL" id="LFEJ01000010">
    <property type="protein sequence ID" value="KMV35447.1"/>
    <property type="molecule type" value="Genomic_DNA"/>
</dbReference>
<dbReference type="STRING" id="1121863.GCA_000621185_03572"/>
<dbReference type="AlphaFoldDB" id="A0A0J8VR91"/>
<keyword evidence="1" id="KW-0472">Membrane</keyword>
<evidence type="ECO:0000313" key="3">
    <source>
        <dbReference type="Proteomes" id="UP000037315"/>
    </source>
</evidence>
<comment type="caution">
    <text evidence="2">The sequence shown here is derived from an EMBL/GenBank/DDBJ whole genome shotgun (WGS) entry which is preliminary data.</text>
</comment>
<protein>
    <submittedName>
        <fullName evidence="2">Uncharacterized protein</fullName>
    </submittedName>
</protein>
<dbReference type="OrthoDB" id="6563815at2"/>
<keyword evidence="1" id="KW-0812">Transmembrane</keyword>
<keyword evidence="1" id="KW-1133">Transmembrane helix</keyword>
<keyword evidence="3" id="KW-1185">Reference proteome</keyword>
<feature type="transmembrane region" description="Helical" evidence="1">
    <location>
        <begin position="55"/>
        <end position="77"/>
    </location>
</feature>
<feature type="transmembrane region" description="Helical" evidence="1">
    <location>
        <begin position="141"/>
        <end position="160"/>
    </location>
</feature>
<name>A0A0J8VR91_9ENTR</name>
<feature type="transmembrane region" description="Helical" evidence="1">
    <location>
        <begin position="83"/>
        <end position="103"/>
    </location>
</feature>
<organism evidence="2 3">
    <name type="scientific">Franconibacter pulveris</name>
    <dbReference type="NCBI Taxonomy" id="435910"/>
    <lineage>
        <taxon>Bacteria</taxon>
        <taxon>Pseudomonadati</taxon>
        <taxon>Pseudomonadota</taxon>
        <taxon>Gammaproteobacteria</taxon>
        <taxon>Enterobacterales</taxon>
        <taxon>Enterobacteriaceae</taxon>
        <taxon>Franconibacter</taxon>
    </lineage>
</organism>
<dbReference type="Proteomes" id="UP000037315">
    <property type="component" value="Unassembled WGS sequence"/>
</dbReference>
<dbReference type="PATRIC" id="fig|1656095.3.peg.495"/>
<evidence type="ECO:0000256" key="1">
    <source>
        <dbReference type="SAM" id="Phobius"/>
    </source>
</evidence>
<dbReference type="RefSeq" id="WP_048887579.1">
    <property type="nucleotide sequence ID" value="NZ_LFEJ01000010.1"/>
</dbReference>
<evidence type="ECO:0000313" key="2">
    <source>
        <dbReference type="EMBL" id="KMV35447.1"/>
    </source>
</evidence>
<accession>A0A0J8VR91</accession>
<proteinExistence type="predicted"/>
<sequence length="194" mass="22011">MALFAWISGSRFSQLLAFSAEVEDDISHRRLHKLKRNIAQCSDAPTSRYFGTSSYYHVLVASGYALFFSAVANVAALRPAFSLVWIIAGIVWLALLMTSTLAITKGRRSGLLTLFYGWFLHLAISLATLVCGLVFQPISLLFGLSWATGVMLLWLAWRMINSREMVNLVRWCLRLKMQQEHARQLQRRSVKKGR</sequence>
<feature type="transmembrane region" description="Helical" evidence="1">
    <location>
        <begin position="115"/>
        <end position="135"/>
    </location>
</feature>